<dbReference type="InterPro" id="IPR036291">
    <property type="entry name" value="NAD(P)-bd_dom_sf"/>
</dbReference>
<evidence type="ECO:0000313" key="2">
    <source>
        <dbReference type="EMBL" id="MCI2283931.1"/>
    </source>
</evidence>
<dbReference type="PRINTS" id="PR00081">
    <property type="entry name" value="GDHRDH"/>
</dbReference>
<dbReference type="Proteomes" id="UP001139646">
    <property type="component" value="Unassembled WGS sequence"/>
</dbReference>
<dbReference type="Pfam" id="PF00106">
    <property type="entry name" value="adh_short"/>
    <property type="match status" value="1"/>
</dbReference>
<dbReference type="RefSeq" id="WP_242286279.1">
    <property type="nucleotide sequence ID" value="NZ_JAKKSL010000002.1"/>
</dbReference>
<name>A0ABS9X369_9GAMM</name>
<dbReference type="SUPFAM" id="SSF51735">
    <property type="entry name" value="NAD(P)-binding Rossmann-fold domains"/>
    <property type="match status" value="1"/>
</dbReference>
<gene>
    <name evidence="2" type="ORF">L3081_11620</name>
</gene>
<protein>
    <submittedName>
        <fullName evidence="2">SDR family NAD(P)-dependent oxidoreductase</fullName>
    </submittedName>
</protein>
<dbReference type="PRINTS" id="PR00080">
    <property type="entry name" value="SDRFAMILY"/>
</dbReference>
<proteinExistence type="inferred from homology"/>
<sequence length="231" mass="25121">MKTVVISGANRGIGLGFCKHYLSTNWRVIALSRIKPEIEVSNKITEKQKSNFHHLAIDLLSEASINSSLEKIEGISQSVDLIINNAGVAEHENFGQWTQQAFLNSFTVNTIAPALLTQALSSLLTNNAKVIQLTSGLASIEQNLGPLENFDSYSMSKVAVNMLSKRLSAKLLDREIIVCSISPGRVKTTMGGDEAPTSVSQAVNDITNTIENLTISQSGNFYDELGNIIPW</sequence>
<evidence type="ECO:0000313" key="3">
    <source>
        <dbReference type="Proteomes" id="UP001139646"/>
    </source>
</evidence>
<dbReference type="InterPro" id="IPR052184">
    <property type="entry name" value="SDR_enzymes"/>
</dbReference>
<comment type="caution">
    <text evidence="2">The sequence shown here is derived from an EMBL/GenBank/DDBJ whole genome shotgun (WGS) entry which is preliminary data.</text>
</comment>
<dbReference type="InterPro" id="IPR002347">
    <property type="entry name" value="SDR_fam"/>
</dbReference>
<dbReference type="PANTHER" id="PTHR45458:SF1">
    <property type="entry name" value="SHORT CHAIN DEHYDROGENASE"/>
    <property type="match status" value="1"/>
</dbReference>
<keyword evidence="3" id="KW-1185">Reference proteome</keyword>
<reference evidence="2" key="1">
    <citation type="submission" date="2022-01" db="EMBL/GenBank/DDBJ databases">
        <title>Colwellia maritima, isolated from seawater.</title>
        <authorList>
            <person name="Kristyanto S."/>
            <person name="Jung J."/>
            <person name="Jeon C.O."/>
        </authorList>
    </citation>
    <scope>NUCLEOTIDE SEQUENCE</scope>
    <source>
        <strain evidence="2">MSW7</strain>
    </source>
</reference>
<dbReference type="PANTHER" id="PTHR45458">
    <property type="entry name" value="SHORT-CHAIN DEHYDROGENASE/REDUCTASE SDR"/>
    <property type="match status" value="1"/>
</dbReference>
<organism evidence="2 3">
    <name type="scientific">Colwellia maritima</name>
    <dbReference type="NCBI Taxonomy" id="2912588"/>
    <lineage>
        <taxon>Bacteria</taxon>
        <taxon>Pseudomonadati</taxon>
        <taxon>Pseudomonadota</taxon>
        <taxon>Gammaproteobacteria</taxon>
        <taxon>Alteromonadales</taxon>
        <taxon>Colwelliaceae</taxon>
        <taxon>Colwellia</taxon>
    </lineage>
</organism>
<comment type="similarity">
    <text evidence="1">Belongs to the short-chain dehydrogenases/reductases (SDR) family.</text>
</comment>
<evidence type="ECO:0000256" key="1">
    <source>
        <dbReference type="RuleBase" id="RU000363"/>
    </source>
</evidence>
<dbReference type="Gene3D" id="3.40.50.720">
    <property type="entry name" value="NAD(P)-binding Rossmann-like Domain"/>
    <property type="match status" value="1"/>
</dbReference>
<accession>A0ABS9X369</accession>
<dbReference type="EMBL" id="JAKKSL010000002">
    <property type="protein sequence ID" value="MCI2283931.1"/>
    <property type="molecule type" value="Genomic_DNA"/>
</dbReference>